<keyword evidence="9" id="KW-0915">Sodium</keyword>
<comment type="subcellular location">
    <subcellularLocation>
        <location evidence="1">Membrane</location>
        <topology evidence="1">Multi-pass membrane protein</topology>
    </subcellularLocation>
</comment>
<evidence type="ECO:0000256" key="10">
    <source>
        <dbReference type="SAM" id="Phobius"/>
    </source>
</evidence>
<dbReference type="GO" id="GO:0005886">
    <property type="term" value="C:plasma membrane"/>
    <property type="evidence" value="ECO:0007669"/>
    <property type="project" value="TreeGrafter"/>
</dbReference>
<dbReference type="InterPro" id="IPR000175">
    <property type="entry name" value="Na/ntran_symport"/>
</dbReference>
<dbReference type="Proteomes" id="UP000887564">
    <property type="component" value="Unplaced"/>
</dbReference>
<evidence type="ECO:0000256" key="9">
    <source>
        <dbReference type="PIRSR" id="PIRSR600175-1"/>
    </source>
</evidence>
<evidence type="ECO:0000256" key="7">
    <source>
        <dbReference type="ARBA" id="ARBA00023136"/>
    </source>
</evidence>
<dbReference type="WBParaSite" id="PEQ_0000999001-mRNA-1">
    <property type="protein sequence ID" value="PEQ_0000999001-mRNA-1"/>
    <property type="gene ID" value="PEQ_0000999001"/>
</dbReference>
<evidence type="ECO:0000256" key="2">
    <source>
        <dbReference type="ARBA" id="ARBA00006459"/>
    </source>
</evidence>
<evidence type="ECO:0000256" key="6">
    <source>
        <dbReference type="ARBA" id="ARBA00022989"/>
    </source>
</evidence>
<keyword evidence="11" id="KW-1185">Reference proteome</keyword>
<name>A0A914RU34_PAREQ</name>
<feature type="transmembrane region" description="Helical" evidence="10">
    <location>
        <begin position="229"/>
        <end position="252"/>
    </location>
</feature>
<dbReference type="SUPFAM" id="SSF161070">
    <property type="entry name" value="SNF-like"/>
    <property type="match status" value="1"/>
</dbReference>
<feature type="transmembrane region" description="Helical" evidence="10">
    <location>
        <begin position="264"/>
        <end position="289"/>
    </location>
</feature>
<keyword evidence="6 10" id="KW-1133">Transmembrane helix</keyword>
<dbReference type="GO" id="GO:0046872">
    <property type="term" value="F:metal ion binding"/>
    <property type="evidence" value="ECO:0007669"/>
    <property type="project" value="UniProtKB-KW"/>
</dbReference>
<dbReference type="PANTHER" id="PTHR11616:SF321">
    <property type="entry name" value="SODIUM-DEPENDENT NUTRIENT AMINO ACID TRANSPORTER 1-RELATED"/>
    <property type="match status" value="1"/>
</dbReference>
<keyword evidence="7 10" id="KW-0472">Membrane</keyword>
<comment type="similarity">
    <text evidence="2">Belongs to the sodium:neurotransmitter symporter (SNF) (TC 2.A.22) family.</text>
</comment>
<evidence type="ECO:0000313" key="12">
    <source>
        <dbReference type="WBParaSite" id="PEQ_0000999001-mRNA-1"/>
    </source>
</evidence>
<dbReference type="GO" id="GO:0089718">
    <property type="term" value="P:amino acid import across plasma membrane"/>
    <property type="evidence" value="ECO:0007669"/>
    <property type="project" value="TreeGrafter"/>
</dbReference>
<dbReference type="PRINTS" id="PR00176">
    <property type="entry name" value="NANEUSMPORT"/>
</dbReference>
<keyword evidence="9" id="KW-0479">Metal-binding</keyword>
<evidence type="ECO:0000313" key="11">
    <source>
        <dbReference type="Proteomes" id="UP000887564"/>
    </source>
</evidence>
<evidence type="ECO:0000256" key="8">
    <source>
        <dbReference type="ARBA" id="ARBA00023180"/>
    </source>
</evidence>
<dbReference type="PANTHER" id="PTHR11616">
    <property type="entry name" value="SODIUM/CHLORIDE DEPENDENT TRANSPORTER"/>
    <property type="match status" value="1"/>
</dbReference>
<feature type="binding site" evidence="9">
    <location>
        <position position="135"/>
    </location>
    <ligand>
        <name>Na(+)</name>
        <dbReference type="ChEBI" id="CHEBI:29101"/>
        <label>1</label>
    </ligand>
</feature>
<evidence type="ECO:0000256" key="1">
    <source>
        <dbReference type="ARBA" id="ARBA00004141"/>
    </source>
</evidence>
<evidence type="ECO:0000256" key="4">
    <source>
        <dbReference type="ARBA" id="ARBA00022692"/>
    </source>
</evidence>
<sequence>MGLGFGGKFTISVEHRNHKKRKIFTLNGSLLTDFLPQLCKDMAMILDLYPGRFANLDEIKGNISVEEYMQWMKNSFHMTQFSRLANHTQHCDYHKIIAQAAEGTGLAFVVFTEAILQFPFPPLWAVLFFLMLLMLGLGSMFGTLEGVITSLNDSRIITLKKPALTAILCSSACAIGLVFTTKAGQCTNRPNVDKTYFDAVVRFVRDLEFMTEQNVSTFWIITWRFISPVIMFILFFASLAKSFTTLPTYFAYHRAEAHQSATPYPAWALFIAFSMVAFAMAPVPFVWFIRKFKIWKGEVDIPAVSHQFRFSLYRRLNFSIKQTTSLILINE</sequence>
<dbReference type="GO" id="GO:0015179">
    <property type="term" value="F:L-amino acid transmembrane transporter activity"/>
    <property type="evidence" value="ECO:0007669"/>
    <property type="project" value="TreeGrafter"/>
</dbReference>
<reference evidence="12" key="1">
    <citation type="submission" date="2022-11" db="UniProtKB">
        <authorList>
            <consortium name="WormBaseParasite"/>
        </authorList>
    </citation>
    <scope>IDENTIFICATION</scope>
</reference>
<accession>A0A914RU34</accession>
<dbReference type="GO" id="GO:0005283">
    <property type="term" value="F:amino acid:sodium symporter activity"/>
    <property type="evidence" value="ECO:0007669"/>
    <property type="project" value="TreeGrafter"/>
</dbReference>
<dbReference type="AlphaFoldDB" id="A0A914RU34"/>
<dbReference type="PROSITE" id="PS50267">
    <property type="entry name" value="NA_NEUROTRAN_SYMP_3"/>
    <property type="match status" value="1"/>
</dbReference>
<dbReference type="InterPro" id="IPR037272">
    <property type="entry name" value="SNS_sf"/>
</dbReference>
<feature type="transmembrane region" description="Helical" evidence="10">
    <location>
        <begin position="123"/>
        <end position="142"/>
    </location>
</feature>
<evidence type="ECO:0000256" key="3">
    <source>
        <dbReference type="ARBA" id="ARBA00022448"/>
    </source>
</evidence>
<keyword evidence="8" id="KW-0325">Glycoprotein</keyword>
<dbReference type="Pfam" id="PF00209">
    <property type="entry name" value="SNF"/>
    <property type="match status" value="2"/>
</dbReference>
<proteinExistence type="inferred from homology"/>
<keyword evidence="4 10" id="KW-0812">Transmembrane</keyword>
<protein>
    <submittedName>
        <fullName evidence="12">Uncharacterized protein</fullName>
    </submittedName>
</protein>
<keyword evidence="3" id="KW-0813">Transport</keyword>
<organism evidence="11 12">
    <name type="scientific">Parascaris equorum</name>
    <name type="common">Equine roundworm</name>
    <dbReference type="NCBI Taxonomy" id="6256"/>
    <lineage>
        <taxon>Eukaryota</taxon>
        <taxon>Metazoa</taxon>
        <taxon>Ecdysozoa</taxon>
        <taxon>Nematoda</taxon>
        <taxon>Chromadorea</taxon>
        <taxon>Rhabditida</taxon>
        <taxon>Spirurina</taxon>
        <taxon>Ascaridomorpha</taxon>
        <taxon>Ascaridoidea</taxon>
        <taxon>Ascarididae</taxon>
        <taxon>Parascaris</taxon>
    </lineage>
</organism>
<feature type="binding site" evidence="9">
    <location>
        <position position="139"/>
    </location>
    <ligand>
        <name>Na(+)</name>
        <dbReference type="ChEBI" id="CHEBI:29101"/>
        <label>1</label>
    </ligand>
</feature>
<keyword evidence="5" id="KW-0769">Symport</keyword>
<evidence type="ECO:0000256" key="5">
    <source>
        <dbReference type="ARBA" id="ARBA00022847"/>
    </source>
</evidence>